<evidence type="ECO:0000256" key="3">
    <source>
        <dbReference type="ARBA" id="ARBA00022679"/>
    </source>
</evidence>
<accession>A0A5R8ME39</accession>
<protein>
    <submittedName>
        <fullName evidence="8">Class I poly(R)-hydroxyalkanoic acid synthase</fullName>
    </submittedName>
</protein>
<evidence type="ECO:0000256" key="5">
    <source>
        <dbReference type="SAM" id="MobiDB-lite"/>
    </source>
</evidence>
<dbReference type="InterPro" id="IPR000073">
    <property type="entry name" value="AB_hydrolase_1"/>
</dbReference>
<feature type="region of interest" description="Disordered" evidence="5">
    <location>
        <begin position="1"/>
        <end position="35"/>
    </location>
</feature>
<gene>
    <name evidence="8" type="primary">phaC</name>
    <name evidence="8" type="ORF">FEI13_14140</name>
</gene>
<organism evidence="8 9">
    <name type="scientific">Halomonas urmiana</name>
    <dbReference type="NCBI Taxonomy" id="490901"/>
    <lineage>
        <taxon>Bacteria</taxon>
        <taxon>Pseudomonadati</taxon>
        <taxon>Pseudomonadota</taxon>
        <taxon>Gammaproteobacteria</taxon>
        <taxon>Oceanospirillales</taxon>
        <taxon>Halomonadaceae</taxon>
        <taxon>Halomonas</taxon>
    </lineage>
</organism>
<dbReference type="NCBIfam" id="TIGR01838">
    <property type="entry name" value="PHA_synth_I"/>
    <property type="match status" value="1"/>
</dbReference>
<reference evidence="8 9" key="1">
    <citation type="journal article" date="2007" name="Int. J. Syst. Evol. Microbiol.">
        <title>Halomonas saccharevitans sp. nov., Halomonas arcis sp. nov. and Halomonas subterranea sp. nov., halophilic bacteria isolated from hypersaline environments of China.</title>
        <authorList>
            <person name="Xu X.W."/>
            <person name="Wu Y.H."/>
            <person name="Zhou Z."/>
            <person name="Wang C.S."/>
            <person name="Zhou Y.G."/>
            <person name="Zhang H.B."/>
            <person name="Wang Y."/>
            <person name="Wu M."/>
        </authorList>
    </citation>
    <scope>NUCLEOTIDE SEQUENCE [LARGE SCALE GENOMIC DNA]</scope>
    <source>
        <strain evidence="8 9">TBZ3</strain>
    </source>
</reference>
<feature type="domain" description="Poly-beta-hydroxybutyrate polymerase N-terminal" evidence="7">
    <location>
        <begin position="182"/>
        <end position="355"/>
    </location>
</feature>
<evidence type="ECO:0000256" key="2">
    <source>
        <dbReference type="ARBA" id="ARBA00022490"/>
    </source>
</evidence>
<dbReference type="Gene3D" id="3.40.50.1820">
    <property type="entry name" value="alpha/beta hydrolase"/>
    <property type="match status" value="1"/>
</dbReference>
<dbReference type="GO" id="GO:0042619">
    <property type="term" value="P:poly-hydroxybutyrate biosynthetic process"/>
    <property type="evidence" value="ECO:0007669"/>
    <property type="project" value="InterPro"/>
</dbReference>
<comment type="subcellular location">
    <subcellularLocation>
        <location evidence="1">Cytoplasm</location>
    </subcellularLocation>
</comment>
<evidence type="ECO:0000313" key="9">
    <source>
        <dbReference type="Proteomes" id="UP000306973"/>
    </source>
</evidence>
<dbReference type="PANTHER" id="PTHR36837:SF5">
    <property type="entry name" value="POLY-3-HYDROXYBUTYRATE SYNTHASE"/>
    <property type="match status" value="1"/>
</dbReference>
<feature type="region of interest" description="Disordered" evidence="5">
    <location>
        <begin position="646"/>
        <end position="679"/>
    </location>
</feature>
<dbReference type="InterPro" id="IPR010941">
    <property type="entry name" value="PhaC_N"/>
</dbReference>
<evidence type="ECO:0000259" key="6">
    <source>
        <dbReference type="Pfam" id="PF00561"/>
    </source>
</evidence>
<name>A0A5R8ME39_9GAMM</name>
<feature type="region of interest" description="Disordered" evidence="5">
    <location>
        <begin position="49"/>
        <end position="85"/>
    </location>
</feature>
<keyword evidence="9" id="KW-1185">Reference proteome</keyword>
<dbReference type="SUPFAM" id="SSF53474">
    <property type="entry name" value="alpha/beta-Hydrolases"/>
    <property type="match status" value="1"/>
</dbReference>
<evidence type="ECO:0000259" key="7">
    <source>
        <dbReference type="Pfam" id="PF07167"/>
    </source>
</evidence>
<evidence type="ECO:0000313" key="8">
    <source>
        <dbReference type="EMBL" id="TLF47890.1"/>
    </source>
</evidence>
<proteinExistence type="predicted"/>
<dbReference type="InterPro" id="IPR051321">
    <property type="entry name" value="PHA/PHB_synthase"/>
</dbReference>
<dbReference type="InterPro" id="IPR029058">
    <property type="entry name" value="AB_hydrolase_fold"/>
</dbReference>
<dbReference type="GO" id="GO:0016746">
    <property type="term" value="F:acyltransferase activity"/>
    <property type="evidence" value="ECO:0007669"/>
    <property type="project" value="UniProtKB-KW"/>
</dbReference>
<evidence type="ECO:0000256" key="1">
    <source>
        <dbReference type="ARBA" id="ARBA00004496"/>
    </source>
</evidence>
<dbReference type="AlphaFoldDB" id="A0A5R8ME39"/>
<evidence type="ECO:0000256" key="4">
    <source>
        <dbReference type="ARBA" id="ARBA00023315"/>
    </source>
</evidence>
<sequence>MSMLADGGGERILVGVSPSPDDTETEGCGRVGSARRPWFVGLPPAMARRQAAIERYPPRGKAMSDQKPSSAKPGDPAPSPQETPSDELAQRYAETLARVSAGSSRAWQGWLERQARGDFFTLPDPAVAAKSLARLGQQFMFHPQQAFELQRQLWQGYTALWQDTAQRLLGEASSPDHESAPRDRRFKGKGWEENLFFDALRQAYQLTAEQWLKGVHEVTEELDHDERVKVEFYAHQLIDALAPSNYATTNPEVIEATVRTGGANLLQGLANLMEDLSRGEGLLRIKQSDSAELTLGENLAVTPGKVIFQNDLMQLIQYAPATEEVDRRPLLIVPPWINKFYILDLTPQRSFIRWAVEQGITVFVISWVNPDKRYAEVAFDDYLTQGTLKAMDVVQEVTGEDTLNTIGYCIGGTLLACTLAHQAARGDDRVHSATFFTTLLDFSDVGPLEVFIDEEQIRNMEQHMERLGYLEGTHLANAFNLLQSADLIWGFVINNYLLGRDPKAFDLLYWNSDSTRMPKRMQSFYLRNMYLENRLAEPGGITLAGEAIDLSQVRIPTFFVATEKDHIAPWHSSYRGAHLLGKNPRFLLGGSGHIAGVINPADSPKYGYWTYGRLPKDPERWLASATHHPGSWWSEWRTWLKRHAGGQVPAREPGSSDYPPLEEAPGSYVRVRVDAPSDG</sequence>
<feature type="domain" description="AB hydrolase-1" evidence="6">
    <location>
        <begin position="359"/>
        <end position="596"/>
    </location>
</feature>
<comment type="caution">
    <text evidence="8">The sequence shown here is derived from an EMBL/GenBank/DDBJ whole genome shotgun (WGS) entry which is preliminary data.</text>
</comment>
<dbReference type="Pfam" id="PF07167">
    <property type="entry name" value="PhaC_N"/>
    <property type="match status" value="1"/>
</dbReference>
<keyword evidence="2" id="KW-0963">Cytoplasm</keyword>
<dbReference type="Proteomes" id="UP000306973">
    <property type="component" value="Unassembled WGS sequence"/>
</dbReference>
<dbReference type="Pfam" id="PF00561">
    <property type="entry name" value="Abhydrolase_1"/>
    <property type="match status" value="1"/>
</dbReference>
<keyword evidence="3" id="KW-0808">Transferase</keyword>
<dbReference type="InterPro" id="IPR010963">
    <property type="entry name" value="PHA_synth_I"/>
</dbReference>
<dbReference type="EMBL" id="VBUI01000022">
    <property type="protein sequence ID" value="TLF47890.1"/>
    <property type="molecule type" value="Genomic_DNA"/>
</dbReference>
<dbReference type="PANTHER" id="PTHR36837">
    <property type="entry name" value="POLY(3-HYDROXYALKANOATE) POLYMERASE SUBUNIT PHAC"/>
    <property type="match status" value="1"/>
</dbReference>
<keyword evidence="4" id="KW-0012">Acyltransferase</keyword>
<dbReference type="GO" id="GO:0005737">
    <property type="term" value="C:cytoplasm"/>
    <property type="evidence" value="ECO:0007669"/>
    <property type="project" value="UniProtKB-SubCell"/>
</dbReference>